<name>A0A9P7JA73_9AGAM</name>
<proteinExistence type="predicted"/>
<evidence type="ECO:0000313" key="2">
    <source>
        <dbReference type="Proteomes" id="UP000807769"/>
    </source>
</evidence>
<reference evidence="1" key="1">
    <citation type="journal article" date="2020" name="New Phytol.">
        <title>Comparative genomics reveals dynamic genome evolution in host specialist ectomycorrhizal fungi.</title>
        <authorList>
            <person name="Lofgren L.A."/>
            <person name="Nguyen N.H."/>
            <person name="Vilgalys R."/>
            <person name="Ruytinx J."/>
            <person name="Liao H.L."/>
            <person name="Branco S."/>
            <person name="Kuo A."/>
            <person name="LaButti K."/>
            <person name="Lipzen A."/>
            <person name="Andreopoulos W."/>
            <person name="Pangilinan J."/>
            <person name="Riley R."/>
            <person name="Hundley H."/>
            <person name="Na H."/>
            <person name="Barry K."/>
            <person name="Grigoriev I.V."/>
            <person name="Stajich J.E."/>
            <person name="Kennedy P.G."/>
        </authorList>
    </citation>
    <scope>NUCLEOTIDE SEQUENCE</scope>
    <source>
        <strain evidence="1">MN1</strain>
    </source>
</reference>
<dbReference type="Proteomes" id="UP000807769">
    <property type="component" value="Unassembled WGS sequence"/>
</dbReference>
<evidence type="ECO:0000313" key="1">
    <source>
        <dbReference type="EMBL" id="KAG1810565.1"/>
    </source>
</evidence>
<dbReference type="AlphaFoldDB" id="A0A9P7JA73"/>
<protein>
    <recommendedName>
        <fullName evidence="3">F-box domain-containing protein</fullName>
    </recommendedName>
</protein>
<accession>A0A9P7JA73</accession>
<dbReference type="OrthoDB" id="2606310at2759"/>
<comment type="caution">
    <text evidence="1">The sequence shown here is derived from an EMBL/GenBank/DDBJ whole genome shotgun (WGS) entry which is preliminary data.</text>
</comment>
<dbReference type="EMBL" id="JABBWG010000032">
    <property type="protein sequence ID" value="KAG1810565.1"/>
    <property type="molecule type" value="Genomic_DNA"/>
</dbReference>
<dbReference type="GeneID" id="64630532"/>
<organism evidence="1 2">
    <name type="scientific">Suillus subaureus</name>
    <dbReference type="NCBI Taxonomy" id="48587"/>
    <lineage>
        <taxon>Eukaryota</taxon>
        <taxon>Fungi</taxon>
        <taxon>Dikarya</taxon>
        <taxon>Basidiomycota</taxon>
        <taxon>Agaricomycotina</taxon>
        <taxon>Agaricomycetes</taxon>
        <taxon>Agaricomycetidae</taxon>
        <taxon>Boletales</taxon>
        <taxon>Suillineae</taxon>
        <taxon>Suillaceae</taxon>
        <taxon>Suillus</taxon>
    </lineage>
</organism>
<keyword evidence="2" id="KW-1185">Reference proteome</keyword>
<evidence type="ECO:0008006" key="3">
    <source>
        <dbReference type="Google" id="ProtNLM"/>
    </source>
</evidence>
<dbReference type="RefSeq" id="XP_041189461.1">
    <property type="nucleotide sequence ID" value="XM_041336515.1"/>
</dbReference>
<gene>
    <name evidence="1" type="ORF">BJ212DRAFT_1377528</name>
</gene>
<sequence>MTMRVLKAGLLQTSFASYLPAMEPINLFPFTDLPVELAFMIFEYAARPTFDQADLYDARSPYSSALALCRVSKIVRRVVLPELLHTILLRDIRHAEKFVHVLRMQKAYRKNGNDLHFECASRVHKMWIVSHGGNPTPAHLPYTPRAYALKPFESPLDISLLAPILLAAPSLALSWTSLDLLVECLEHAWKSRAAAHVNNKHSPPPWNTQTLMLSCTPTSGPRWERLTDTPQGSAFLSSISHLSTPYVCDNGSYTTDLCRDYRLPLWMEITPWASFKNLQTVFLPYPRIKPSVDQSALTFTGIDSYVELLTLSASLLRGQYDCIPKEIKAFAEIDPGKECIRSDGIRLKVSESRICWYTRDGWEKVWACML</sequence>